<feature type="binding site" evidence="13">
    <location>
        <position position="299"/>
    </location>
    <ligand>
        <name>substrate</name>
        <note>ligand shared with subunit alpha</note>
    </ligand>
</feature>
<dbReference type="GO" id="GO:0000287">
    <property type="term" value="F:magnesium ion binding"/>
    <property type="evidence" value="ECO:0007669"/>
    <property type="project" value="UniProtKB-UniRule"/>
</dbReference>
<dbReference type="EMBL" id="CAJOBF010003710">
    <property type="protein sequence ID" value="CAF4104959.1"/>
    <property type="molecule type" value="Genomic_DNA"/>
</dbReference>
<evidence type="ECO:0000256" key="11">
    <source>
        <dbReference type="ARBA" id="ARBA00053833"/>
    </source>
</evidence>
<dbReference type="EMBL" id="CAJNRF010002865">
    <property type="protein sequence ID" value="CAF2043966.1"/>
    <property type="molecule type" value="Genomic_DNA"/>
</dbReference>
<evidence type="ECO:0000259" key="14">
    <source>
        <dbReference type="PROSITE" id="PS50975"/>
    </source>
</evidence>
<dbReference type="InterPro" id="IPR017866">
    <property type="entry name" value="Succ-CoA_synthase_bsu_CS"/>
</dbReference>
<dbReference type="HAMAP" id="MF_03220">
    <property type="entry name" value="Succ_CoA_betaA_euk"/>
    <property type="match status" value="1"/>
</dbReference>
<evidence type="ECO:0000256" key="3">
    <source>
        <dbReference type="ARBA" id="ARBA00022598"/>
    </source>
</evidence>
<evidence type="ECO:0000313" key="20">
    <source>
        <dbReference type="EMBL" id="CAF4104959.1"/>
    </source>
</evidence>
<dbReference type="FunFam" id="3.40.50.261:FF:000001">
    <property type="entry name" value="Succinate--CoA ligase [ADP-forming] subunit beta"/>
    <property type="match status" value="1"/>
</dbReference>
<dbReference type="GO" id="GO:0005524">
    <property type="term" value="F:ATP binding"/>
    <property type="evidence" value="ECO:0007669"/>
    <property type="project" value="UniProtKB-UniRule"/>
</dbReference>
<feature type="binding site" evidence="13">
    <location>
        <begin position="356"/>
        <end position="358"/>
    </location>
    <ligand>
        <name>substrate</name>
        <note>ligand shared with subunit alpha</note>
    </ligand>
</feature>
<dbReference type="Gene3D" id="3.40.50.261">
    <property type="entry name" value="Succinyl-CoA synthetase domains"/>
    <property type="match status" value="1"/>
</dbReference>
<evidence type="ECO:0000313" key="17">
    <source>
        <dbReference type="EMBL" id="CAF2030127.1"/>
    </source>
</evidence>
<evidence type="ECO:0000256" key="5">
    <source>
        <dbReference type="ARBA" id="ARBA00022741"/>
    </source>
</evidence>
<keyword evidence="3 13" id="KW-0436">Ligase</keyword>
<dbReference type="Pfam" id="PF08442">
    <property type="entry name" value="ATP-grasp_2"/>
    <property type="match status" value="1"/>
</dbReference>
<dbReference type="GO" id="GO:0005739">
    <property type="term" value="C:mitochondrion"/>
    <property type="evidence" value="ECO:0007669"/>
    <property type="project" value="UniProtKB-SubCell"/>
</dbReference>
<dbReference type="EMBL" id="CAJNOV010008523">
    <property type="protein sequence ID" value="CAF1325407.1"/>
    <property type="molecule type" value="Genomic_DNA"/>
</dbReference>
<evidence type="ECO:0000256" key="12">
    <source>
        <dbReference type="ARBA" id="ARBA00063570"/>
    </source>
</evidence>
<evidence type="ECO:0000313" key="19">
    <source>
        <dbReference type="EMBL" id="CAF2153058.1"/>
    </source>
</evidence>
<evidence type="ECO:0000256" key="10">
    <source>
        <dbReference type="ARBA" id="ARBA00052879"/>
    </source>
</evidence>
<dbReference type="Proteomes" id="UP000663824">
    <property type="component" value="Unassembled WGS sequence"/>
</dbReference>
<dbReference type="EC" id="6.2.1.5" evidence="13"/>
<feature type="binding site" evidence="13">
    <location>
        <position position="248"/>
    </location>
    <ligand>
        <name>Mg(2+)</name>
        <dbReference type="ChEBI" id="CHEBI:18420"/>
    </ligand>
</feature>
<dbReference type="SUPFAM" id="SSF52210">
    <property type="entry name" value="Succinyl-CoA synthetase domains"/>
    <property type="match status" value="1"/>
</dbReference>
<evidence type="ECO:0000313" key="16">
    <source>
        <dbReference type="EMBL" id="CAF1634145.1"/>
    </source>
</evidence>
<dbReference type="FunFam" id="3.30.470.20:FF:000002">
    <property type="entry name" value="Succinate--CoA ligase [ADP-forming] subunit beta"/>
    <property type="match status" value="1"/>
</dbReference>
<keyword evidence="9 13" id="KW-0496">Mitochondrion</keyword>
<comment type="similarity">
    <text evidence="13">Belongs to the succinate/malate CoA ligase beta subunit family. ATP-specific subunit beta subfamily.</text>
</comment>
<evidence type="ECO:0000256" key="9">
    <source>
        <dbReference type="ARBA" id="ARBA00023128"/>
    </source>
</evidence>
<dbReference type="PIRSF" id="PIRSF001554">
    <property type="entry name" value="SucCS_beta"/>
    <property type="match status" value="1"/>
</dbReference>
<dbReference type="PANTHER" id="PTHR11815:SF1">
    <property type="entry name" value="SUCCINATE--COA LIGASE [ADP-FORMING] SUBUNIT BETA, MITOCHONDRIAL"/>
    <property type="match status" value="1"/>
</dbReference>
<evidence type="ECO:0000256" key="2">
    <source>
        <dbReference type="ARBA" id="ARBA00022532"/>
    </source>
</evidence>
<dbReference type="PANTHER" id="PTHR11815">
    <property type="entry name" value="SUCCINYL-COA SYNTHETASE BETA CHAIN"/>
    <property type="match status" value="1"/>
</dbReference>
<keyword evidence="8" id="KW-0809">Transit peptide</keyword>
<dbReference type="Pfam" id="PF00549">
    <property type="entry name" value="Ligase_CoA"/>
    <property type="match status" value="1"/>
</dbReference>
<comment type="catalytic activity">
    <reaction evidence="13">
        <text>succinate + ATP + CoA = succinyl-CoA + ADP + phosphate</text>
        <dbReference type="Rhea" id="RHEA:17661"/>
        <dbReference type="ChEBI" id="CHEBI:30031"/>
        <dbReference type="ChEBI" id="CHEBI:30616"/>
        <dbReference type="ChEBI" id="CHEBI:43474"/>
        <dbReference type="ChEBI" id="CHEBI:57287"/>
        <dbReference type="ChEBI" id="CHEBI:57292"/>
        <dbReference type="ChEBI" id="CHEBI:456216"/>
        <dbReference type="EC" id="6.2.1.5"/>
    </reaction>
</comment>
<dbReference type="InterPro" id="IPR005809">
    <property type="entry name" value="Succ_CoA_ligase-like_bsu"/>
</dbReference>
<dbReference type="InterPro" id="IPR005811">
    <property type="entry name" value="SUCC_ACL_C"/>
</dbReference>
<dbReference type="NCBIfam" id="NF001913">
    <property type="entry name" value="PRK00696.1"/>
    <property type="match status" value="1"/>
</dbReference>
<dbReference type="SUPFAM" id="SSF56059">
    <property type="entry name" value="Glutathione synthetase ATP-binding domain-like"/>
    <property type="match status" value="1"/>
</dbReference>
<dbReference type="OrthoDB" id="1552at2759"/>
<evidence type="ECO:0000256" key="13">
    <source>
        <dbReference type="HAMAP-Rule" id="MF_03220"/>
    </source>
</evidence>
<comment type="function">
    <text evidence="13">ATP-specific succinyl-CoA synthetase functions in the citric acid cycle (TCA), coupling the hydrolysis of succinyl-CoA to the synthesis of ATP and thus represents the only step of substrate-level phosphorylation in the TCA. The beta subunit provides nucleotide specificity of the enzyme and binds the substrate succinate, while the binding sites for coenzyme A and phosphate are found in the alpha subunit.</text>
</comment>
<protein>
    <recommendedName>
        <fullName evidence="13">Succinate--CoA ligase [ADP-forming] subunit beta, mitochondrial</fullName>
        <ecNumber evidence="13">6.2.1.5</ecNumber>
    </recommendedName>
    <alternativeName>
        <fullName evidence="13">ATP-specific succinyl-CoA synthetase subunit beta</fullName>
        <shortName evidence="13">A-SCS</shortName>
    </alternativeName>
    <alternativeName>
        <fullName evidence="13">Succinyl-CoA synthetase beta-A chain</fullName>
        <shortName evidence="13">SCS-betaA</shortName>
    </alternativeName>
</protein>
<dbReference type="EMBL" id="CAJNOW010014653">
    <property type="protein sequence ID" value="CAF1634145.1"/>
    <property type="molecule type" value="Genomic_DNA"/>
</dbReference>
<dbReference type="InterPro" id="IPR011761">
    <property type="entry name" value="ATP-grasp"/>
</dbReference>
<gene>
    <name evidence="15" type="ORF">CJN711_LOCUS18149</name>
    <name evidence="16" type="ORF">KQP761_LOCUS26744</name>
    <name evidence="19" type="ORF">MBJ925_LOCUS31643</name>
    <name evidence="20" type="ORF">UXM345_LOCUS22466</name>
    <name evidence="18" type="ORF">WKI299_LOCUS8841</name>
    <name evidence="17" type="ORF">XDN619_LOCUS4956</name>
</gene>
<evidence type="ECO:0000256" key="7">
    <source>
        <dbReference type="ARBA" id="ARBA00022842"/>
    </source>
</evidence>
<comment type="subunit">
    <text evidence="12">Heterodimer of an alpha and a beta subunit. The beta subunit determines specificity for GTP.</text>
</comment>
<comment type="subcellular location">
    <subcellularLocation>
        <location evidence="13">Mitochondrion</location>
    </subcellularLocation>
</comment>
<dbReference type="GO" id="GO:0004776">
    <property type="term" value="F:succinate-CoA ligase (GDP-forming) activity"/>
    <property type="evidence" value="ECO:0007669"/>
    <property type="project" value="UniProtKB-EC"/>
</dbReference>
<comment type="pathway">
    <text evidence="1 13">Carbohydrate metabolism; tricarboxylic acid cycle; succinate from succinyl-CoA (ligase route): step 1/1.</text>
</comment>
<dbReference type="Gene3D" id="3.30.1490.20">
    <property type="entry name" value="ATP-grasp fold, A domain"/>
    <property type="match status" value="1"/>
</dbReference>
<dbReference type="Proteomes" id="UP000663887">
    <property type="component" value="Unassembled WGS sequence"/>
</dbReference>
<dbReference type="EMBL" id="CAJNRG010001248">
    <property type="protein sequence ID" value="CAF2030127.1"/>
    <property type="molecule type" value="Genomic_DNA"/>
</dbReference>
<keyword evidence="2 13" id="KW-0816">Tricarboxylic acid cycle</keyword>
<name>A0A816XWP0_9BILA</name>
<feature type="domain" description="ATP-grasp" evidence="14">
    <location>
        <begin position="36"/>
        <end position="264"/>
    </location>
</feature>
<dbReference type="InterPro" id="IPR016102">
    <property type="entry name" value="Succinyl-CoA_synth-like"/>
</dbReference>
<dbReference type="InterPro" id="IPR013650">
    <property type="entry name" value="ATP-grasp_succ-CoA_synth-type"/>
</dbReference>
<evidence type="ECO:0000256" key="1">
    <source>
        <dbReference type="ARBA" id="ARBA00005064"/>
    </source>
</evidence>
<comment type="caution">
    <text evidence="19">The sequence shown here is derived from an EMBL/GenBank/DDBJ whole genome shotgun (WGS) entry which is preliminary data.</text>
</comment>
<dbReference type="FunFam" id="3.30.1490.20:FF:000004">
    <property type="entry name" value="Succinate--CoA ligase [ADP-forming] subunit beta, mitochondrial"/>
    <property type="match status" value="1"/>
</dbReference>
<dbReference type="InterPro" id="IPR034723">
    <property type="entry name" value="Succ_CoA_betaA_euk"/>
</dbReference>
<dbReference type="GO" id="GO:0042709">
    <property type="term" value="C:succinate-CoA ligase complex"/>
    <property type="evidence" value="ECO:0007669"/>
    <property type="project" value="TreeGrafter"/>
</dbReference>
<comment type="function">
    <text evidence="11">GTP-specific succinyl-CoA synthetase functions in the citric acid cycle (TCA), coupling the hydrolysis of succinyl-CoA to the synthesis of GTP and thus represents the only step of substrate-level phosphorylation in the TCA. The beta subunit provides nucleotide specificity of the enzyme and binds the substrate succinate, while the binding sites for coenzyme A and phosphate are found in the alpha subunit.</text>
</comment>
<comment type="catalytic activity">
    <reaction evidence="10">
        <text>GTP + succinate + CoA = succinyl-CoA + GDP + phosphate</text>
        <dbReference type="Rhea" id="RHEA:22120"/>
        <dbReference type="ChEBI" id="CHEBI:30031"/>
        <dbReference type="ChEBI" id="CHEBI:37565"/>
        <dbReference type="ChEBI" id="CHEBI:43474"/>
        <dbReference type="ChEBI" id="CHEBI:57287"/>
        <dbReference type="ChEBI" id="CHEBI:57292"/>
        <dbReference type="ChEBI" id="CHEBI:58189"/>
        <dbReference type="EC" id="6.2.1.4"/>
    </reaction>
</comment>
<keyword evidence="7 13" id="KW-0460">Magnesium</keyword>
<keyword evidence="4 13" id="KW-0479">Metal-binding</keyword>
<keyword evidence="5 13" id="KW-0547">Nucleotide-binding</keyword>
<organism evidence="19 21">
    <name type="scientific">Rotaria magnacalcarata</name>
    <dbReference type="NCBI Taxonomy" id="392030"/>
    <lineage>
        <taxon>Eukaryota</taxon>
        <taxon>Metazoa</taxon>
        <taxon>Spiralia</taxon>
        <taxon>Gnathifera</taxon>
        <taxon>Rotifera</taxon>
        <taxon>Eurotatoria</taxon>
        <taxon>Bdelloidea</taxon>
        <taxon>Philodinida</taxon>
        <taxon>Philodinidae</taxon>
        <taxon>Rotaria</taxon>
    </lineage>
</organism>
<dbReference type="EMBL" id="CAJNRE010017277">
    <property type="protein sequence ID" value="CAF2153058.1"/>
    <property type="molecule type" value="Genomic_DNA"/>
</dbReference>
<accession>A0A816XWP0</accession>
<reference evidence="19" key="1">
    <citation type="submission" date="2021-02" db="EMBL/GenBank/DDBJ databases">
        <authorList>
            <person name="Nowell W R."/>
        </authorList>
    </citation>
    <scope>NUCLEOTIDE SEQUENCE</scope>
</reference>
<dbReference type="UniPathway" id="UPA00223">
    <property type="reaction ID" value="UER00999"/>
</dbReference>
<feature type="binding site" evidence="13">
    <location>
        <begin position="81"/>
        <end position="83"/>
    </location>
    <ligand>
        <name>ATP</name>
        <dbReference type="ChEBI" id="CHEBI:30616"/>
    </ligand>
</feature>
<evidence type="ECO:0000313" key="21">
    <source>
        <dbReference type="Proteomes" id="UP000663824"/>
    </source>
</evidence>
<dbReference type="InterPro" id="IPR013815">
    <property type="entry name" value="ATP_grasp_subdomain_1"/>
</dbReference>
<evidence type="ECO:0000256" key="4">
    <source>
        <dbReference type="ARBA" id="ARBA00022723"/>
    </source>
</evidence>
<feature type="site" description="Important for substrate specificity" evidence="13">
    <location>
        <position position="138"/>
    </location>
</feature>
<sequence length="439" mass="48188">MAFIRNSLLKLSPVSTKSNLTVQKRFYLLLHEYVSMGLLQEAGIRVPKYRVAETPEQAYQIAESQEIGNDFVIKAQILAGGRGRGTFDSGLKGGVKMAFSPDEVKQVAKKMLGHRLYTNQTGRDGKPVDKIIICEKLFTRREYYFALALERRFGGPVIITSTQGGTHIEEIAVEHPEAIIHHPIDVITGLEHKDALTIGEKLGFRNDALKEVADTMMKLYDLFMKKDIILLEINPLTEAADGKIYCMDCKINIDDNAQFRQQAVFDEKDNAQKDWRDVKAEEANLNYIGLDGEIGCLVNGAGLAMATMDIIKLHGGSPANFLDVGGGASAAQVKNAFELITVDPRVQAVFVNIFGGIMRCDVIAQGIIAAAKELKLTIPIVVRLQGTRVDDAKAILANSQFKILACDDLDDGARLVVKLAQIVSLARSASIGVQFELPI</sequence>
<dbReference type="Proteomes" id="UP000663834">
    <property type="component" value="Unassembled WGS sequence"/>
</dbReference>
<dbReference type="Gene3D" id="3.30.470.20">
    <property type="entry name" value="ATP-grasp fold, B domain"/>
    <property type="match status" value="1"/>
</dbReference>
<evidence type="ECO:0000313" key="18">
    <source>
        <dbReference type="EMBL" id="CAF2043966.1"/>
    </source>
</evidence>
<dbReference type="AlphaFoldDB" id="A0A816XWP0"/>
<evidence type="ECO:0000256" key="8">
    <source>
        <dbReference type="ARBA" id="ARBA00022946"/>
    </source>
</evidence>
<dbReference type="PROSITE" id="PS50975">
    <property type="entry name" value="ATP_GRASP"/>
    <property type="match status" value="1"/>
</dbReference>
<dbReference type="Proteomes" id="UP000663842">
    <property type="component" value="Unassembled WGS sequence"/>
</dbReference>
<feature type="site" description="Important for substrate specificity" evidence="13">
    <location>
        <position position="70"/>
    </location>
</feature>
<feature type="binding site" evidence="13">
    <location>
        <position position="74"/>
    </location>
    <ligand>
        <name>ATP</name>
        <dbReference type="ChEBI" id="CHEBI:30616"/>
    </ligand>
</feature>
<evidence type="ECO:0000256" key="6">
    <source>
        <dbReference type="ARBA" id="ARBA00022840"/>
    </source>
</evidence>
<dbReference type="Proteomes" id="UP000663856">
    <property type="component" value="Unassembled WGS sequence"/>
</dbReference>
<dbReference type="GO" id="GO:0004775">
    <property type="term" value="F:succinate-CoA ligase (ADP-forming) activity"/>
    <property type="evidence" value="ECO:0007669"/>
    <property type="project" value="UniProtKB-UniRule"/>
</dbReference>
<dbReference type="NCBIfam" id="TIGR01016">
    <property type="entry name" value="sucCoAbeta"/>
    <property type="match status" value="1"/>
</dbReference>
<comment type="subunit">
    <text evidence="13">Heterodimer of an alpha and a beta subunit. The beta subunit determines specificity for ATP.</text>
</comment>
<evidence type="ECO:0000313" key="15">
    <source>
        <dbReference type="EMBL" id="CAF1325407.1"/>
    </source>
</evidence>
<keyword evidence="6 13" id="KW-0067">ATP-binding</keyword>
<dbReference type="Proteomes" id="UP000663855">
    <property type="component" value="Unassembled WGS sequence"/>
</dbReference>
<comment type="cofactor">
    <cofactor evidence="13">
        <name>Mg(2+)</name>
        <dbReference type="ChEBI" id="CHEBI:18420"/>
    </cofactor>
    <text evidence="13">Binds 1 Mg(2+) ion per subunit.</text>
</comment>
<dbReference type="PROSITE" id="PS01217">
    <property type="entry name" value="SUCCINYL_COA_LIG_3"/>
    <property type="match status" value="1"/>
</dbReference>
<feature type="binding site" evidence="13">
    <location>
        <position position="234"/>
    </location>
    <ligand>
        <name>Mg(2+)</name>
        <dbReference type="ChEBI" id="CHEBI:18420"/>
    </ligand>
</feature>
<dbReference type="GO" id="GO:0006104">
    <property type="term" value="P:succinyl-CoA metabolic process"/>
    <property type="evidence" value="ECO:0007669"/>
    <property type="project" value="TreeGrafter"/>
</dbReference>
<dbReference type="GO" id="GO:0006099">
    <property type="term" value="P:tricarboxylic acid cycle"/>
    <property type="evidence" value="ECO:0007669"/>
    <property type="project" value="UniProtKB-UniRule"/>
</dbReference>
<proteinExistence type="inferred from homology"/>
<dbReference type="HAMAP" id="MF_00558">
    <property type="entry name" value="Succ_CoA_beta"/>
    <property type="match status" value="1"/>
</dbReference>